<evidence type="ECO:0000313" key="2">
    <source>
        <dbReference type="RefSeq" id="XP_018826548.1"/>
    </source>
</evidence>
<dbReference type="GeneID" id="108995423"/>
<name>A0A2I4F4G9_JUGRE</name>
<dbReference type="OrthoDB" id="1740797at2759"/>
<dbReference type="Proteomes" id="UP000235220">
    <property type="component" value="Chromosome 2"/>
</dbReference>
<dbReference type="Gramene" id="Jr02_09740_p1">
    <property type="protein sequence ID" value="cds.Jr02_09740_p1"/>
    <property type="gene ID" value="Jr02_09740"/>
</dbReference>
<dbReference type="AlphaFoldDB" id="A0A2I4F4G9"/>
<dbReference type="RefSeq" id="XP_018826548.1">
    <property type="nucleotide sequence ID" value="XM_018971003.1"/>
</dbReference>
<dbReference type="PANTHER" id="PTHR33223">
    <property type="entry name" value="CCHC-TYPE DOMAIN-CONTAINING PROTEIN"/>
    <property type="match status" value="1"/>
</dbReference>
<organism evidence="1 2">
    <name type="scientific">Juglans regia</name>
    <name type="common">English walnut</name>
    <dbReference type="NCBI Taxonomy" id="51240"/>
    <lineage>
        <taxon>Eukaryota</taxon>
        <taxon>Viridiplantae</taxon>
        <taxon>Streptophyta</taxon>
        <taxon>Embryophyta</taxon>
        <taxon>Tracheophyta</taxon>
        <taxon>Spermatophyta</taxon>
        <taxon>Magnoliopsida</taxon>
        <taxon>eudicotyledons</taxon>
        <taxon>Gunneridae</taxon>
        <taxon>Pentapetalae</taxon>
        <taxon>rosids</taxon>
        <taxon>fabids</taxon>
        <taxon>Fagales</taxon>
        <taxon>Juglandaceae</taxon>
        <taxon>Juglans</taxon>
    </lineage>
</organism>
<dbReference type="KEGG" id="jre:108995423"/>
<keyword evidence="1" id="KW-1185">Reference proteome</keyword>
<proteinExistence type="predicted"/>
<dbReference type="PANTHER" id="PTHR33223:SF11">
    <property type="entry name" value="ELEMENT PROTEIN, PUTATIVE-RELATED"/>
    <property type="match status" value="1"/>
</dbReference>
<evidence type="ECO:0000313" key="1">
    <source>
        <dbReference type="Proteomes" id="UP000235220"/>
    </source>
</evidence>
<reference evidence="2" key="1">
    <citation type="submission" date="2025-08" db="UniProtKB">
        <authorList>
            <consortium name="RefSeq"/>
        </authorList>
    </citation>
    <scope>IDENTIFICATION</scope>
    <source>
        <tissue evidence="2">Leaves</tissue>
    </source>
</reference>
<protein>
    <submittedName>
        <fullName evidence="2">Uncharacterized protein LOC108995423</fullName>
    </submittedName>
</protein>
<sequence length="167" mass="19064">MANGQQDVQPRTLKDYVRPIVNDNYSCIRCQTINANNFELKLALINMVQQAQFSRLPLDDPNIHLAIFLEICDTIKINSVTENTIRLRLFSFSLRNNARDWLQVQMFYNGLNGQTRTIVDVAVGGTLMSKTVEGATSLLEEMTLNNYQWPTKRTMAKKVTGIHELGR</sequence>
<accession>A0A2I4F4G9</accession>
<gene>
    <name evidence="2" type="primary">LOC108995423</name>
</gene>